<sequence length="883" mass="91725">MRRLRAYAGHWALLLILTLVAGLLAAGLPRLANEFTDRGLQGDVTRLPHTVRDVSYRAAPELKTQPSTALAQLPTVESRLPAPLRALVEDRWASGQVGPLGLSATGPGMFAQACTPQPQIRTQTGTEQAVRLAEGRLPRSGQMVETVLSRDAATTAQLRVGDTLTVAGATGTVLVRVVGVFDPVDAAAPFWDDQRLESVTCPRPDEGMTFRLTLLTDAAGLKLATRTAPAAYAWRFRINAQRLRASDIPELTAALVAARRTPPLPGTLLETGLDGTLTTFDQKLRGARATLAIVQSGLLSTLAGLVVLAALLLVDRRRQEFALLRARGSTATRVGLRTLAETLLVAPAGVLGGWAIALLLPGRPDAGENVLLLALLFFATLTGPVLAARARSAPGRARLRPSARRITAEVFLVVVAVLGVVLVRRRGLSGTVDPYLVLVPVLLAAGAALVAVRLLPWPLRQIGRLAARARGALPFLSLARAGRGAAVTIGPLAVLVVAIATGVFTGAVSETVSGARDQATDQEIAADAEVTGFGFAPSTTGLLTAVPGVTAAAPMLIGSGVPLTAASGRRTQAQLLIVDGAAADEVMSRSGVGVRLPSALSATASGGPVPVVVSPDVAAEVGAGGVIVVQGQRYDFRVAAVQSAMPGLGVSVRRFVAVPWRALPVPASQPLVPTRYLVAAGSFDKAALLRAADTGQREYYLGLLQRTINADATAVSDAQLPRRATATTWQEYRRSLEDSGANAVLSFTFTAGAAGAAALALLAVGLTVLADAPGRGRTLSRLRTMGLSLRQGRRLLIYELVPLIGVALVAGGLVGVFLPRLIGPALGLDAFTAGLPAGTRVGPWLPAAALLLVAAALATAVVVENLINRRMRLGDVLRLGEEN</sequence>
<dbReference type="EMBL" id="CP006272">
    <property type="protein sequence ID" value="AGZ45146.1"/>
    <property type="molecule type" value="Genomic_DNA"/>
</dbReference>
<organism evidence="8 9">
    <name type="scientific">Actinoplanes friuliensis DSM 7358</name>
    <dbReference type="NCBI Taxonomy" id="1246995"/>
    <lineage>
        <taxon>Bacteria</taxon>
        <taxon>Bacillati</taxon>
        <taxon>Actinomycetota</taxon>
        <taxon>Actinomycetes</taxon>
        <taxon>Micromonosporales</taxon>
        <taxon>Micromonosporaceae</taxon>
        <taxon>Actinoplanes</taxon>
    </lineage>
</organism>
<feature type="transmembrane region" description="Helical" evidence="6">
    <location>
        <begin position="292"/>
        <end position="314"/>
    </location>
</feature>
<dbReference type="PATRIC" id="fig|1246995.3.peg.6968"/>
<feature type="transmembrane region" description="Helical" evidence="6">
    <location>
        <begin position="844"/>
        <end position="863"/>
    </location>
</feature>
<gene>
    <name evidence="8" type="ORF">AFR_34440</name>
</gene>
<evidence type="ECO:0000256" key="4">
    <source>
        <dbReference type="ARBA" id="ARBA00022989"/>
    </source>
</evidence>
<comment type="subcellular location">
    <subcellularLocation>
        <location evidence="1">Cell membrane</location>
        <topology evidence="1">Multi-pass membrane protein</topology>
    </subcellularLocation>
</comment>
<dbReference type="STRING" id="1246995.AFR_34440"/>
<keyword evidence="2" id="KW-1003">Cell membrane</keyword>
<keyword evidence="3 6" id="KW-0812">Transmembrane</keyword>
<proteinExistence type="predicted"/>
<keyword evidence="9" id="KW-1185">Reference proteome</keyword>
<dbReference type="GO" id="GO:0022857">
    <property type="term" value="F:transmembrane transporter activity"/>
    <property type="evidence" value="ECO:0007669"/>
    <property type="project" value="TreeGrafter"/>
</dbReference>
<evidence type="ECO:0000313" key="8">
    <source>
        <dbReference type="EMBL" id="AGZ45146.1"/>
    </source>
</evidence>
<feature type="transmembrane region" description="Helical" evidence="6">
    <location>
        <begin position="795"/>
        <end position="818"/>
    </location>
</feature>
<accession>U5WB34</accession>
<evidence type="ECO:0000313" key="9">
    <source>
        <dbReference type="Proteomes" id="UP000017746"/>
    </source>
</evidence>
<dbReference type="InterPro" id="IPR003838">
    <property type="entry name" value="ABC3_permease_C"/>
</dbReference>
<reference evidence="8 9" key="1">
    <citation type="journal article" date="2014" name="J. Biotechnol.">
        <title>Complete genome sequence of the actinobacterium Actinoplanes friuliensis HAG 010964, producer of the lipopeptide antibiotic friulimycin.</title>
        <authorList>
            <person name="Ruckert C."/>
            <person name="Szczepanowski R."/>
            <person name="Albersmeier A."/>
            <person name="Goesmann A."/>
            <person name="Fischer N."/>
            <person name="Steinkamper A."/>
            <person name="Puhler A."/>
            <person name="Biener R."/>
            <person name="Schwartz D."/>
            <person name="Kalinowski J."/>
        </authorList>
    </citation>
    <scope>NUCLEOTIDE SEQUENCE [LARGE SCALE GENOMIC DNA]</scope>
    <source>
        <strain evidence="8 9">DSM 7358</strain>
    </source>
</reference>
<dbReference type="Proteomes" id="UP000017746">
    <property type="component" value="Chromosome"/>
</dbReference>
<evidence type="ECO:0000256" key="2">
    <source>
        <dbReference type="ARBA" id="ARBA00022475"/>
    </source>
</evidence>
<name>U5WB34_9ACTN</name>
<feature type="domain" description="ABC3 transporter permease C-terminal" evidence="7">
    <location>
        <begin position="754"/>
        <end position="862"/>
    </location>
</feature>
<evidence type="ECO:0000256" key="5">
    <source>
        <dbReference type="ARBA" id="ARBA00023136"/>
    </source>
</evidence>
<dbReference type="AlphaFoldDB" id="U5WB34"/>
<keyword evidence="4 6" id="KW-1133">Transmembrane helix</keyword>
<dbReference type="KEGG" id="afs:AFR_34440"/>
<dbReference type="Pfam" id="PF02687">
    <property type="entry name" value="FtsX"/>
    <property type="match status" value="1"/>
</dbReference>
<evidence type="ECO:0000256" key="1">
    <source>
        <dbReference type="ARBA" id="ARBA00004651"/>
    </source>
</evidence>
<dbReference type="GO" id="GO:0005886">
    <property type="term" value="C:plasma membrane"/>
    <property type="evidence" value="ECO:0007669"/>
    <property type="project" value="UniProtKB-SubCell"/>
</dbReference>
<keyword evidence="5 6" id="KW-0472">Membrane</keyword>
<dbReference type="PANTHER" id="PTHR30572:SF17">
    <property type="entry name" value="ABC3 TRANSPORTER PERMEASE PROTEIN DOMAIN-CONTAINING PROTEIN"/>
    <property type="match status" value="1"/>
</dbReference>
<feature type="transmembrane region" description="Helical" evidence="6">
    <location>
        <begin position="334"/>
        <end position="357"/>
    </location>
</feature>
<feature type="transmembrane region" description="Helical" evidence="6">
    <location>
        <begin position="743"/>
        <end position="774"/>
    </location>
</feature>
<feature type="transmembrane region" description="Helical" evidence="6">
    <location>
        <begin position="406"/>
        <end position="423"/>
    </location>
</feature>
<evidence type="ECO:0000259" key="7">
    <source>
        <dbReference type="Pfam" id="PF02687"/>
    </source>
</evidence>
<feature type="transmembrane region" description="Helical" evidence="6">
    <location>
        <begin position="435"/>
        <end position="455"/>
    </location>
</feature>
<evidence type="ECO:0000256" key="3">
    <source>
        <dbReference type="ARBA" id="ARBA00022692"/>
    </source>
</evidence>
<dbReference type="HOGENOM" id="CLU_013835_0_0_11"/>
<feature type="transmembrane region" description="Helical" evidence="6">
    <location>
        <begin position="369"/>
        <end position="386"/>
    </location>
</feature>
<protein>
    <recommendedName>
        <fullName evidence="7">ABC3 transporter permease C-terminal domain-containing protein</fullName>
    </recommendedName>
</protein>
<dbReference type="eggNOG" id="COG0577">
    <property type="taxonomic scope" value="Bacteria"/>
</dbReference>
<feature type="transmembrane region" description="Helical" evidence="6">
    <location>
        <begin position="485"/>
        <end position="508"/>
    </location>
</feature>
<dbReference type="PANTHER" id="PTHR30572">
    <property type="entry name" value="MEMBRANE COMPONENT OF TRANSPORTER-RELATED"/>
    <property type="match status" value="1"/>
</dbReference>
<evidence type="ECO:0000256" key="6">
    <source>
        <dbReference type="SAM" id="Phobius"/>
    </source>
</evidence>
<dbReference type="InterPro" id="IPR050250">
    <property type="entry name" value="Macrolide_Exporter_MacB"/>
</dbReference>